<gene>
    <name evidence="10" type="ORF">L0Y14_07630</name>
</gene>
<dbReference type="InterPro" id="IPR012340">
    <property type="entry name" value="NA-bd_OB-fold"/>
</dbReference>
<dbReference type="InterPro" id="IPR056738">
    <property type="entry name" value="NfeD1b_N"/>
</dbReference>
<dbReference type="Pfam" id="PF01957">
    <property type="entry name" value="NfeD"/>
    <property type="match status" value="1"/>
</dbReference>
<evidence type="ECO:0000256" key="2">
    <source>
        <dbReference type="ARBA" id="ARBA00022692"/>
    </source>
</evidence>
<dbReference type="CDD" id="cd07020">
    <property type="entry name" value="Clp_protease_NfeD_1"/>
    <property type="match status" value="1"/>
</dbReference>
<evidence type="ECO:0000313" key="11">
    <source>
        <dbReference type="Proteomes" id="UP001056649"/>
    </source>
</evidence>
<dbReference type="InterPro" id="IPR002810">
    <property type="entry name" value="NfeD-like_C"/>
</dbReference>
<feature type="domain" description="NfeD1b N-terminal" evidence="9">
    <location>
        <begin position="36"/>
        <end position="138"/>
    </location>
</feature>
<dbReference type="Gene3D" id="2.40.50.140">
    <property type="entry name" value="Nucleic acid-binding proteins"/>
    <property type="match status" value="1"/>
</dbReference>
<dbReference type="KEGG" id="eps:L0Y14_07630"/>
<dbReference type="InterPro" id="IPR056739">
    <property type="entry name" value="NfeD_membrane"/>
</dbReference>
<evidence type="ECO:0000256" key="5">
    <source>
        <dbReference type="SAM" id="MobiDB-lite"/>
    </source>
</evidence>
<feature type="compositionally biased region" description="Basic and acidic residues" evidence="5">
    <location>
        <begin position="143"/>
        <end position="166"/>
    </location>
</feature>
<dbReference type="InterPro" id="IPR052165">
    <property type="entry name" value="Membrane_assoc_protease"/>
</dbReference>
<dbReference type="Pfam" id="PF25145">
    <property type="entry name" value="NfeD1b_N"/>
    <property type="match status" value="1"/>
</dbReference>
<feature type="domain" description="NfeD-like C-terminal" evidence="7">
    <location>
        <begin position="408"/>
        <end position="462"/>
    </location>
</feature>
<name>A0A9J7A2B1_9GAMM</name>
<comment type="subcellular location">
    <subcellularLocation>
        <location evidence="1">Membrane</location>
        <topology evidence="1">Multi-pass membrane protein</topology>
    </subcellularLocation>
</comment>
<feature type="transmembrane region" description="Helical" evidence="6">
    <location>
        <begin position="267"/>
        <end position="289"/>
    </location>
</feature>
<dbReference type="EMBL" id="CP090569">
    <property type="protein sequence ID" value="USF89089.1"/>
    <property type="molecule type" value="Genomic_DNA"/>
</dbReference>
<evidence type="ECO:0000256" key="1">
    <source>
        <dbReference type="ARBA" id="ARBA00004141"/>
    </source>
</evidence>
<keyword evidence="2 6" id="KW-0812">Transmembrane</keyword>
<dbReference type="Gene3D" id="3.90.226.10">
    <property type="entry name" value="2-enoyl-CoA Hydratase, Chain A, domain 1"/>
    <property type="match status" value="1"/>
</dbReference>
<organism evidence="10 11">
    <name type="scientific">Candidatus Endoriftia persephonae</name>
    <dbReference type="NCBI Taxonomy" id="393765"/>
    <lineage>
        <taxon>Bacteria</taxon>
        <taxon>Pseudomonadati</taxon>
        <taxon>Pseudomonadota</taxon>
        <taxon>Gammaproteobacteria</taxon>
        <taxon>Chromatiales</taxon>
        <taxon>Sedimenticolaceae</taxon>
        <taxon>Candidatus Endoriftia</taxon>
    </lineage>
</organism>
<evidence type="ECO:0000259" key="9">
    <source>
        <dbReference type="Pfam" id="PF25145"/>
    </source>
</evidence>
<dbReference type="AlphaFoldDB" id="A0A9J7A2B1"/>
<feature type="transmembrane region" description="Helical" evidence="6">
    <location>
        <begin position="374"/>
        <end position="396"/>
    </location>
</feature>
<dbReference type="PANTHER" id="PTHR33507:SF4">
    <property type="entry name" value="NODULATION COMPETITIVENESS PROTEIN NFED"/>
    <property type="match status" value="1"/>
</dbReference>
<dbReference type="Proteomes" id="UP001056649">
    <property type="component" value="Chromosome"/>
</dbReference>
<dbReference type="SUPFAM" id="SSF52096">
    <property type="entry name" value="ClpP/crotonase"/>
    <property type="match status" value="1"/>
</dbReference>
<dbReference type="FunFam" id="3.90.226.10:FF:000089">
    <property type="entry name" value="Membrane-bound serine protease"/>
    <property type="match status" value="1"/>
</dbReference>
<reference evidence="10" key="1">
    <citation type="journal article" date="2022" name="Mol. Ecol. Resour.">
        <title>The complete and closed genome of the facultative generalist Candidatus Endoriftia persephone from deep-sea hydrothermal vents.</title>
        <authorList>
            <person name="de Oliveira A.L."/>
            <person name="Srivastava A."/>
            <person name="Espada-Hinojosa S."/>
            <person name="Bright M."/>
        </authorList>
    </citation>
    <scope>NUCLEOTIDE SEQUENCE</scope>
    <source>
        <strain evidence="10">Tica-EPR-9o50.N</strain>
    </source>
</reference>
<feature type="transmembrane region" description="Helical" evidence="6">
    <location>
        <begin position="344"/>
        <end position="362"/>
    </location>
</feature>
<evidence type="ECO:0000313" key="10">
    <source>
        <dbReference type="EMBL" id="USF89089.1"/>
    </source>
</evidence>
<keyword evidence="11" id="KW-1185">Reference proteome</keyword>
<dbReference type="RefSeq" id="WP_006475665.1">
    <property type="nucleotide sequence ID" value="NZ_CP090569.1"/>
</dbReference>
<feature type="transmembrane region" description="Helical" evidence="6">
    <location>
        <begin position="320"/>
        <end position="337"/>
    </location>
</feature>
<proteinExistence type="predicted"/>
<dbReference type="SUPFAM" id="SSF141322">
    <property type="entry name" value="NfeD domain-like"/>
    <property type="match status" value="1"/>
</dbReference>
<keyword evidence="4 6" id="KW-0472">Membrane</keyword>
<evidence type="ECO:0000256" key="3">
    <source>
        <dbReference type="ARBA" id="ARBA00022989"/>
    </source>
</evidence>
<feature type="transmembrane region" description="Helical" evidence="6">
    <location>
        <begin position="296"/>
        <end position="314"/>
    </location>
</feature>
<feature type="domain" description="NfeD integral membrane" evidence="8">
    <location>
        <begin position="275"/>
        <end position="392"/>
    </location>
</feature>
<protein>
    <submittedName>
        <fullName evidence="10">Nodulation protein NfeD</fullName>
    </submittedName>
</protein>
<keyword evidence="3 6" id="KW-1133">Transmembrane helix</keyword>
<evidence type="ECO:0000259" key="8">
    <source>
        <dbReference type="Pfam" id="PF24961"/>
    </source>
</evidence>
<dbReference type="InterPro" id="IPR029045">
    <property type="entry name" value="ClpP/crotonase-like_dom_sf"/>
</dbReference>
<evidence type="ECO:0000256" key="6">
    <source>
        <dbReference type="SAM" id="Phobius"/>
    </source>
</evidence>
<evidence type="ECO:0000256" key="4">
    <source>
        <dbReference type="ARBA" id="ARBA00023136"/>
    </source>
</evidence>
<accession>A0A9J7A2B1</accession>
<dbReference type="GO" id="GO:0016020">
    <property type="term" value="C:membrane"/>
    <property type="evidence" value="ECO:0007669"/>
    <property type="project" value="UniProtKB-SubCell"/>
</dbReference>
<evidence type="ECO:0000259" key="7">
    <source>
        <dbReference type="Pfam" id="PF01957"/>
    </source>
</evidence>
<dbReference type="Pfam" id="PF24961">
    <property type="entry name" value="NfeD_membrane"/>
    <property type="match status" value="1"/>
</dbReference>
<feature type="region of interest" description="Disordered" evidence="5">
    <location>
        <begin position="131"/>
        <end position="173"/>
    </location>
</feature>
<sequence length="472" mass="50570">MARLTRIFFVIPLLIVAAFMGPAVCADRLDGHIIQLTIEDAIGPATDDYIERALELANEQKAELVVIRIDTPGGLDTAMRGIVKNITNSSVPVVSYVAPTGARAASAGTFILYASHIAAMAPGTNLGAATPVQIGGFPQPTAPDKKGVKNRENNQDKEKDRDDKPETIASDDAMKNKAINDAVTYIRGLAELHGRNQDWAEKAVREAASLPASDALKLNVIDIIATSMADLLKQVEGREVKVQGEKRTLHTTGRVVQQIEPDWRSRLLSVITNPNIAYILMLIGIYGLIFELSNPGAIVPGTIGAISLLLALYSFQMLPINYAGMALILLGVALMIGEAFEPSFGVLGIGGVISFVFGSIILMDTETPGFGIDISVIITFAATSALIFIFIIGMAVKVRRRPVVSGLEELTGGTAIVVVDFERKGTVSIHSENWNAISNVPLHEGQRVKVIGVKGLTLEVEPLDKTTEESEP</sequence>
<dbReference type="PANTHER" id="PTHR33507">
    <property type="entry name" value="INNER MEMBRANE PROTEIN YBBJ"/>
    <property type="match status" value="1"/>
</dbReference>